<dbReference type="STRING" id="44577.ATY38_00065"/>
<evidence type="ECO:0000313" key="4">
    <source>
        <dbReference type="EMBL" id="SEQ59481.1"/>
    </source>
</evidence>
<evidence type="ECO:0000313" key="10">
    <source>
        <dbReference type="Proteomes" id="UP000219335"/>
    </source>
</evidence>
<name>A0A1H9HAU4_9PROT</name>
<dbReference type="Proteomes" id="UP000244110">
    <property type="component" value="Unassembled WGS sequence"/>
</dbReference>
<dbReference type="NCBIfam" id="TIGR04392">
    <property type="entry name" value="haoB_nitrify"/>
    <property type="match status" value="1"/>
</dbReference>
<keyword evidence="1" id="KW-0812">Transmembrane</keyword>
<feature type="transmembrane region" description="Helical" evidence="1">
    <location>
        <begin position="20"/>
        <end position="44"/>
    </location>
</feature>
<evidence type="ECO:0000313" key="6">
    <source>
        <dbReference type="EMBL" id="SOD19029.1"/>
    </source>
</evidence>
<evidence type="ECO:0000256" key="1">
    <source>
        <dbReference type="SAM" id="Phobius"/>
    </source>
</evidence>
<evidence type="ECO:0000313" key="11">
    <source>
        <dbReference type="Proteomes" id="UP000244110"/>
    </source>
</evidence>
<reference evidence="2 11" key="4">
    <citation type="submission" date="2018-04" db="EMBL/GenBank/DDBJ databases">
        <title>Active sludge and wastewater microbial communities from Klosterneuburg, Austria.</title>
        <authorList>
            <person name="Wagner M."/>
        </authorList>
    </citation>
    <scope>NUCLEOTIDE SEQUENCE [LARGE SCALE GENOMIC DNA]</scope>
    <source>
        <strain evidence="2 11">Nm4</strain>
    </source>
</reference>
<reference evidence="4" key="1">
    <citation type="submission" date="2016-10" db="EMBL/GenBank/DDBJ databases">
        <authorList>
            <person name="de Groot N.N."/>
        </authorList>
    </citation>
    <scope>NUCLEOTIDE SEQUENCE [LARGE SCALE GENOMIC DNA]</scope>
    <source>
        <strain evidence="3">Nm10</strain>
        <strain evidence="4">Nm9</strain>
    </source>
</reference>
<keyword evidence="1" id="KW-1133">Transmembrane helix</keyword>
<dbReference type="EMBL" id="FNLN01000070">
    <property type="protein sequence ID" value="SDU36175.1"/>
    <property type="molecule type" value="Genomic_DNA"/>
</dbReference>
<dbReference type="Proteomes" id="UP000182882">
    <property type="component" value="Unassembled WGS sequence"/>
</dbReference>
<dbReference type="EMBL" id="FOFX01000097">
    <property type="protein sequence ID" value="SEQ59481.1"/>
    <property type="molecule type" value="Genomic_DNA"/>
</dbReference>
<dbReference type="Proteomes" id="UP000181998">
    <property type="component" value="Unassembled WGS sequence"/>
</dbReference>
<evidence type="ECO:0000313" key="5">
    <source>
        <dbReference type="EMBL" id="SOD16340.1"/>
    </source>
</evidence>
<evidence type="ECO:0000313" key="9">
    <source>
        <dbReference type="Proteomes" id="UP000182882"/>
    </source>
</evidence>
<dbReference type="RefSeq" id="WP_235590251.1">
    <property type="nucleotide sequence ID" value="NZ_CP013341.1"/>
</dbReference>
<dbReference type="Proteomes" id="UP000219335">
    <property type="component" value="Unassembled WGS sequence"/>
</dbReference>
<sequence length="343" mass="39153">MIGADTTDRAAPVVRSGDRLLPSLGIFLVTGGLLLLGWFVYLWFKPIPAPYQYQLVEESDSSKFSKIDLTGWPDLKLGQYKVQADGVGKPIAEFIVARQNDGAPVLIYWKNSTNEVLYNFDRKPSELTVLAEAISKYAPKDALILSWWDTSRQIKLLTGHDTFFTHHLNEPLMIPAPWLEHSKEIQAYEKQFWQSKADSVELERFKHFSRALAAPAEDGIKQLRQLIGSDRETYLIVHVTDVYKLGLMYPESIGVAYQNFPMTGNMHGMINQMKVQVKENNFDTYTLQSVSDNEIRVFFLSDEESSQTLLARMLPFVDKTAPTEQDLAQLIYQQGGYWVYKLP</sequence>
<proteinExistence type="predicted"/>
<organism evidence="4 8">
    <name type="scientific">Nitrosomonas ureae</name>
    <dbReference type="NCBI Taxonomy" id="44577"/>
    <lineage>
        <taxon>Bacteria</taxon>
        <taxon>Pseudomonadati</taxon>
        <taxon>Pseudomonadota</taxon>
        <taxon>Betaproteobacteria</taxon>
        <taxon>Nitrosomonadales</taxon>
        <taxon>Nitrosomonadaceae</taxon>
        <taxon>Nitrosomonas</taxon>
    </lineage>
</organism>
<evidence type="ECO:0000313" key="7">
    <source>
        <dbReference type="EMBL" id="SOD20952.1"/>
    </source>
</evidence>
<evidence type="ECO:0000313" key="2">
    <source>
        <dbReference type="EMBL" id="PTQ77353.1"/>
    </source>
</evidence>
<accession>A0A1H9HAU4</accession>
<evidence type="ECO:0000313" key="3">
    <source>
        <dbReference type="EMBL" id="SDU36175.1"/>
    </source>
</evidence>
<dbReference type="EMBL" id="OCMU01000001">
    <property type="protein sequence ID" value="SOD16340.1"/>
    <property type="molecule type" value="Genomic_DNA"/>
</dbReference>
<dbReference type="EMBL" id="OCMU01000002">
    <property type="protein sequence ID" value="SOD20952.1"/>
    <property type="molecule type" value="Genomic_DNA"/>
</dbReference>
<reference evidence="8 9" key="2">
    <citation type="submission" date="2016-10" db="EMBL/GenBank/DDBJ databases">
        <authorList>
            <person name="Varghese N."/>
            <person name="Submissions S."/>
        </authorList>
    </citation>
    <scope>NUCLEOTIDE SEQUENCE [LARGE SCALE GENOMIC DNA]</scope>
    <source>
        <strain evidence="9">Nm10</strain>
        <strain evidence="8">Nm9</strain>
    </source>
</reference>
<dbReference type="EMBL" id="QAOL01000075">
    <property type="protein sequence ID" value="PTQ77353.1"/>
    <property type="molecule type" value="Genomic_DNA"/>
</dbReference>
<reference evidence="5 10" key="3">
    <citation type="submission" date="2017-09" db="EMBL/GenBank/DDBJ databases">
        <authorList>
            <person name="Ehlers B."/>
            <person name="Leendertz F.H."/>
        </authorList>
    </citation>
    <scope>NUCLEOTIDE SEQUENCE [LARGE SCALE GENOMIC DNA]</scope>
    <source>
        <strain evidence="5 10">Nm42</strain>
    </source>
</reference>
<dbReference type="EMBL" id="OCMU01000001">
    <property type="protein sequence ID" value="SOD19029.1"/>
    <property type="molecule type" value="Genomic_DNA"/>
</dbReference>
<keyword evidence="9" id="KW-1185">Reference proteome</keyword>
<dbReference type="AlphaFoldDB" id="A0A1H9HAU4"/>
<protein>
    <submittedName>
        <fullName evidence="4">Hydroxylamine oxidation protein HaoB</fullName>
    </submittedName>
</protein>
<gene>
    <name evidence="2" type="ORF">C8R28_10753</name>
    <name evidence="3" type="ORF">SAMN05216406_1702</name>
    <name evidence="4" type="ORF">SAMN05421510_10973</name>
    <name evidence="5" type="ORF">SAMN06297164_0408</name>
    <name evidence="6" type="ORF">SAMN06297164_1983</name>
    <name evidence="7" type="ORF">SAMN06297164_3025</name>
</gene>
<dbReference type="InterPro" id="IPR030891">
    <property type="entry name" value="HaoB_nitrify"/>
</dbReference>
<evidence type="ECO:0000313" key="8">
    <source>
        <dbReference type="Proteomes" id="UP000181998"/>
    </source>
</evidence>
<keyword evidence="1" id="KW-0472">Membrane</keyword>